<feature type="transmembrane region" description="Helical" evidence="6">
    <location>
        <begin position="127"/>
        <end position="153"/>
    </location>
</feature>
<accession>X1MV42</accession>
<feature type="transmembrane region" description="Helical" evidence="6">
    <location>
        <begin position="198"/>
        <end position="223"/>
    </location>
</feature>
<evidence type="ECO:0000256" key="1">
    <source>
        <dbReference type="ARBA" id="ARBA00004141"/>
    </source>
</evidence>
<dbReference type="Pfam" id="PF02683">
    <property type="entry name" value="DsbD_TM"/>
    <property type="match status" value="1"/>
</dbReference>
<dbReference type="PANTHER" id="PTHR31272">
    <property type="entry name" value="CYTOCHROME C-TYPE BIOGENESIS PROTEIN HI_1454-RELATED"/>
    <property type="match status" value="1"/>
</dbReference>
<reference evidence="8" key="1">
    <citation type="journal article" date="2014" name="Front. Microbiol.">
        <title>High frequency of phylogenetically diverse reductive dehalogenase-homologous genes in deep subseafloor sedimentary metagenomes.</title>
        <authorList>
            <person name="Kawai M."/>
            <person name="Futagami T."/>
            <person name="Toyoda A."/>
            <person name="Takaki Y."/>
            <person name="Nishi S."/>
            <person name="Hori S."/>
            <person name="Arai W."/>
            <person name="Tsubouchi T."/>
            <person name="Morono Y."/>
            <person name="Uchiyama I."/>
            <person name="Ito T."/>
            <person name="Fujiyama A."/>
            <person name="Inagaki F."/>
            <person name="Takami H."/>
        </authorList>
    </citation>
    <scope>NUCLEOTIDE SEQUENCE</scope>
    <source>
        <strain evidence="8">Expedition CK06-06</strain>
    </source>
</reference>
<evidence type="ECO:0000256" key="2">
    <source>
        <dbReference type="ARBA" id="ARBA00006143"/>
    </source>
</evidence>
<evidence type="ECO:0000256" key="6">
    <source>
        <dbReference type="SAM" id="Phobius"/>
    </source>
</evidence>
<feature type="transmembrane region" description="Helical" evidence="6">
    <location>
        <begin position="165"/>
        <end position="186"/>
    </location>
</feature>
<dbReference type="PANTHER" id="PTHR31272:SF4">
    <property type="entry name" value="CYTOCHROME C-TYPE BIOGENESIS PROTEIN HI_1454-RELATED"/>
    <property type="match status" value="1"/>
</dbReference>
<comment type="caution">
    <text evidence="8">The sequence shown here is derived from an EMBL/GenBank/DDBJ whole genome shotgun (WGS) entry which is preliminary data.</text>
</comment>
<evidence type="ECO:0000259" key="7">
    <source>
        <dbReference type="Pfam" id="PF02683"/>
    </source>
</evidence>
<comment type="subcellular location">
    <subcellularLocation>
        <location evidence="1">Membrane</location>
        <topology evidence="1">Multi-pass membrane protein</topology>
    </subcellularLocation>
</comment>
<sequence>MLNVTFPVAFVAGILSFLSPCVLPLVPVYLANIAGMSVLTSDPPGRRHIMLHTISFVGGFSLVFTALGASLGLLGAMAPFGLLRNIAGVLLILFGVFLLAATKLPWLDYEKRLNFTQAKGSGYLRSLSIGAIFSLGWTPCVGPVLGGILALAWGSQTVWHGIYLLLAYCLGFGLPFIGVSLTLGAASRYLRWLNSHAFITAAVSAALLITVGILMLTGHLAYISSL</sequence>
<protein>
    <recommendedName>
        <fullName evidence="7">Cytochrome C biogenesis protein transmembrane domain-containing protein</fullName>
    </recommendedName>
</protein>
<feature type="domain" description="Cytochrome C biogenesis protein transmembrane" evidence="7">
    <location>
        <begin position="5"/>
        <end position="195"/>
    </location>
</feature>
<dbReference type="InterPro" id="IPR051790">
    <property type="entry name" value="Cytochrome_c-biogenesis_DsbD"/>
</dbReference>
<evidence type="ECO:0000313" key="8">
    <source>
        <dbReference type="EMBL" id="GAI10249.1"/>
    </source>
</evidence>
<keyword evidence="5 6" id="KW-0472">Membrane</keyword>
<dbReference type="AlphaFoldDB" id="X1MV42"/>
<dbReference type="GO" id="GO:0016020">
    <property type="term" value="C:membrane"/>
    <property type="evidence" value="ECO:0007669"/>
    <property type="project" value="UniProtKB-SubCell"/>
</dbReference>
<keyword evidence="3 6" id="KW-0812">Transmembrane</keyword>
<comment type="similarity">
    <text evidence="2">Belongs to the DsbD family.</text>
</comment>
<dbReference type="InterPro" id="IPR003834">
    <property type="entry name" value="Cyt_c_assmbl_TM_dom"/>
</dbReference>
<evidence type="ECO:0000256" key="4">
    <source>
        <dbReference type="ARBA" id="ARBA00022989"/>
    </source>
</evidence>
<feature type="transmembrane region" description="Helical" evidence="6">
    <location>
        <begin position="6"/>
        <end position="30"/>
    </location>
</feature>
<evidence type="ECO:0000256" key="5">
    <source>
        <dbReference type="ARBA" id="ARBA00023136"/>
    </source>
</evidence>
<evidence type="ECO:0000256" key="3">
    <source>
        <dbReference type="ARBA" id="ARBA00022692"/>
    </source>
</evidence>
<feature type="transmembrane region" description="Helical" evidence="6">
    <location>
        <begin position="86"/>
        <end position="106"/>
    </location>
</feature>
<proteinExistence type="inferred from homology"/>
<keyword evidence="4 6" id="KW-1133">Transmembrane helix</keyword>
<organism evidence="8">
    <name type="scientific">marine sediment metagenome</name>
    <dbReference type="NCBI Taxonomy" id="412755"/>
    <lineage>
        <taxon>unclassified sequences</taxon>
        <taxon>metagenomes</taxon>
        <taxon>ecological metagenomes</taxon>
    </lineage>
</organism>
<feature type="transmembrane region" description="Helical" evidence="6">
    <location>
        <begin position="51"/>
        <end position="74"/>
    </location>
</feature>
<dbReference type="GO" id="GO:0017004">
    <property type="term" value="P:cytochrome complex assembly"/>
    <property type="evidence" value="ECO:0007669"/>
    <property type="project" value="InterPro"/>
</dbReference>
<gene>
    <name evidence="8" type="ORF">S06H3_08644</name>
</gene>
<dbReference type="EMBL" id="BARV01003677">
    <property type="protein sequence ID" value="GAI10249.1"/>
    <property type="molecule type" value="Genomic_DNA"/>
</dbReference>
<name>X1MV42_9ZZZZ</name>